<comment type="caution">
    <text evidence="1">The sequence shown here is derived from an EMBL/GenBank/DDBJ whole genome shotgun (WGS) entry which is preliminary data.</text>
</comment>
<evidence type="ECO:0000313" key="1">
    <source>
        <dbReference type="EMBL" id="KAI4384803.1"/>
    </source>
</evidence>
<accession>A0ACB9S2F0</accession>
<reference evidence="2" key="1">
    <citation type="journal article" date="2023" name="Front. Plant Sci.">
        <title>Chromosomal-level genome assembly of Melastoma candidum provides insights into trichome evolution.</title>
        <authorList>
            <person name="Zhong Y."/>
            <person name="Wu W."/>
            <person name="Sun C."/>
            <person name="Zou P."/>
            <person name="Liu Y."/>
            <person name="Dai S."/>
            <person name="Zhou R."/>
        </authorList>
    </citation>
    <scope>NUCLEOTIDE SEQUENCE [LARGE SCALE GENOMIC DNA]</scope>
</reference>
<organism evidence="1 2">
    <name type="scientific">Melastoma candidum</name>
    <dbReference type="NCBI Taxonomy" id="119954"/>
    <lineage>
        <taxon>Eukaryota</taxon>
        <taxon>Viridiplantae</taxon>
        <taxon>Streptophyta</taxon>
        <taxon>Embryophyta</taxon>
        <taxon>Tracheophyta</taxon>
        <taxon>Spermatophyta</taxon>
        <taxon>Magnoliopsida</taxon>
        <taxon>eudicotyledons</taxon>
        <taxon>Gunneridae</taxon>
        <taxon>Pentapetalae</taxon>
        <taxon>rosids</taxon>
        <taxon>malvids</taxon>
        <taxon>Myrtales</taxon>
        <taxon>Melastomataceae</taxon>
        <taxon>Melastomatoideae</taxon>
        <taxon>Melastomateae</taxon>
        <taxon>Melastoma</taxon>
    </lineage>
</organism>
<proteinExistence type="predicted"/>
<gene>
    <name evidence="1" type="ORF">MLD38_002906</name>
</gene>
<sequence>MDDDPFCGIFVGEELVDTNFTRAMSPDDMFRMFDGGFDEDQLLFPSPELDTPLGDESKVEEKGGKDSEVRKPRVALPEACDDGKSQLTRKRTRSGSSGVETKEDGEEGNQRMSHIAVERNRRKQMNEQLSILRSIMPCFYVKRRDQASIIGGVVEYIGELQQVLKSLQAKKQRKTYSEVLSPRPIQAVAPLLSPRKPPSSPRMSLSLPISPKTPQPQSSPYKPPHLLQPQLLPISPSPTSSYSSTSAPTPSSLDNHNNLQPLAAKSKSGVADVEVRFSGANLVLRTVSPRIPGQALKIITALEDLPLEILQARIFPGDESTIVNSFTIKIGIECQLSAEELAQQIQRTFPPLL</sequence>
<dbReference type="Proteomes" id="UP001057402">
    <property type="component" value="Chromosome 2"/>
</dbReference>
<protein>
    <submittedName>
        <fullName evidence="1">Uncharacterized protein</fullName>
    </submittedName>
</protein>
<keyword evidence="2" id="KW-1185">Reference proteome</keyword>
<evidence type="ECO:0000313" key="2">
    <source>
        <dbReference type="Proteomes" id="UP001057402"/>
    </source>
</evidence>
<dbReference type="EMBL" id="CM042881">
    <property type="protein sequence ID" value="KAI4384803.1"/>
    <property type="molecule type" value="Genomic_DNA"/>
</dbReference>
<name>A0ACB9S2F0_9MYRT</name>